<sequence length="271" mass="29954">MSSRFVKGQKKYMSENTFRGRICNVVIIGPVTEELQHAFHSVKENKAICCTVLTTLVFCRESNYGLTKGMTQVYQGRKRAFNHNAANQPDLTRSRVQLKKMTLKTVGLEKVVDKAEKLISQTYNVANVMSGQHACVQARIKRISKNAPKHNLTVGQATIGLSDAALVILLIVMKYLPSCRKESRAELINLSVTSHASDIKVVVQHLPLFSIVKEPVCGWIDSIYGPVGAQIGYFTGFIKTGVRKPSIKINIVPVDLVINSIIAAAYIIGIR</sequence>
<accession>A0A7R9D8C3</accession>
<name>A0A7R9D8C3_TIMPO</name>
<dbReference type="EMBL" id="OD004380">
    <property type="protein sequence ID" value="CAD7409849.1"/>
    <property type="molecule type" value="Genomic_DNA"/>
</dbReference>
<dbReference type="Pfam" id="PF07993">
    <property type="entry name" value="NAD_binding_4"/>
    <property type="match status" value="1"/>
</dbReference>
<evidence type="ECO:0000259" key="1">
    <source>
        <dbReference type="Pfam" id="PF07993"/>
    </source>
</evidence>
<gene>
    <name evidence="2" type="ORF">TPSB3V08_LOCUS7052</name>
</gene>
<feature type="domain" description="Thioester reductase (TE)" evidence="1">
    <location>
        <begin position="210"/>
        <end position="261"/>
    </location>
</feature>
<reference evidence="2" key="1">
    <citation type="submission" date="2020-11" db="EMBL/GenBank/DDBJ databases">
        <authorList>
            <person name="Tran Van P."/>
        </authorList>
    </citation>
    <scope>NUCLEOTIDE SEQUENCE</scope>
</reference>
<protein>
    <recommendedName>
        <fullName evidence="1">Thioester reductase (TE) domain-containing protein</fullName>
    </recommendedName>
</protein>
<organism evidence="2">
    <name type="scientific">Timema poppense</name>
    <name type="common">Walking stick</name>
    <dbReference type="NCBI Taxonomy" id="170557"/>
    <lineage>
        <taxon>Eukaryota</taxon>
        <taxon>Metazoa</taxon>
        <taxon>Ecdysozoa</taxon>
        <taxon>Arthropoda</taxon>
        <taxon>Hexapoda</taxon>
        <taxon>Insecta</taxon>
        <taxon>Pterygota</taxon>
        <taxon>Neoptera</taxon>
        <taxon>Polyneoptera</taxon>
        <taxon>Phasmatodea</taxon>
        <taxon>Timematodea</taxon>
        <taxon>Timematoidea</taxon>
        <taxon>Timematidae</taxon>
        <taxon>Timema</taxon>
    </lineage>
</organism>
<dbReference type="AlphaFoldDB" id="A0A7R9D8C3"/>
<proteinExistence type="predicted"/>
<dbReference type="InterPro" id="IPR013120">
    <property type="entry name" value="FAR_NAD-bd"/>
</dbReference>
<evidence type="ECO:0000313" key="2">
    <source>
        <dbReference type="EMBL" id="CAD7409849.1"/>
    </source>
</evidence>